<dbReference type="SUPFAM" id="SSF55874">
    <property type="entry name" value="ATPase domain of HSP90 chaperone/DNA topoisomerase II/histidine kinase"/>
    <property type="match status" value="1"/>
</dbReference>
<feature type="domain" description="Signal transduction histidine kinase subgroup 3 dimerisation and phosphoacceptor" evidence="10">
    <location>
        <begin position="208"/>
        <end position="271"/>
    </location>
</feature>
<evidence type="ECO:0000259" key="10">
    <source>
        <dbReference type="Pfam" id="PF07730"/>
    </source>
</evidence>
<dbReference type="GO" id="GO:0016020">
    <property type="term" value="C:membrane"/>
    <property type="evidence" value="ECO:0007669"/>
    <property type="project" value="InterPro"/>
</dbReference>
<evidence type="ECO:0000256" key="6">
    <source>
        <dbReference type="ARBA" id="ARBA00022777"/>
    </source>
</evidence>
<accession>A0A895XS50</accession>
<keyword evidence="9" id="KW-0472">Membrane</keyword>
<keyword evidence="5" id="KW-0547">Nucleotide-binding</keyword>
<dbReference type="Pfam" id="PF07730">
    <property type="entry name" value="HisKA_3"/>
    <property type="match status" value="1"/>
</dbReference>
<feature type="transmembrane region" description="Helical" evidence="9">
    <location>
        <begin position="109"/>
        <end position="136"/>
    </location>
</feature>
<keyword evidence="6" id="KW-0418">Kinase</keyword>
<protein>
    <recommendedName>
        <fullName evidence="2">histidine kinase</fullName>
        <ecNumber evidence="2">2.7.13.3</ecNumber>
    </recommendedName>
</protein>
<dbReference type="Proteomes" id="UP000662939">
    <property type="component" value="Chromosome"/>
</dbReference>
<dbReference type="GO" id="GO:0000155">
    <property type="term" value="F:phosphorelay sensor kinase activity"/>
    <property type="evidence" value="ECO:0007669"/>
    <property type="project" value="InterPro"/>
</dbReference>
<evidence type="ECO:0000313" key="11">
    <source>
        <dbReference type="EMBL" id="QSB06343.1"/>
    </source>
</evidence>
<dbReference type="AlphaFoldDB" id="A0A895XS50"/>
<evidence type="ECO:0000256" key="9">
    <source>
        <dbReference type="SAM" id="Phobius"/>
    </source>
</evidence>
<dbReference type="RefSeq" id="WP_213172352.1">
    <property type="nucleotide sequence ID" value="NZ_CP070496.1"/>
</dbReference>
<dbReference type="Gene3D" id="1.20.5.1930">
    <property type="match status" value="1"/>
</dbReference>
<evidence type="ECO:0000256" key="1">
    <source>
        <dbReference type="ARBA" id="ARBA00000085"/>
    </source>
</evidence>
<proteinExistence type="predicted"/>
<dbReference type="KEGG" id="nav:JQS30_05385"/>
<dbReference type="Gene3D" id="3.30.565.10">
    <property type="entry name" value="Histidine kinase-like ATPase, C-terminal domain"/>
    <property type="match status" value="1"/>
</dbReference>
<keyword evidence="9" id="KW-0812">Transmembrane</keyword>
<evidence type="ECO:0000313" key="12">
    <source>
        <dbReference type="Proteomes" id="UP000662939"/>
    </source>
</evidence>
<evidence type="ECO:0000256" key="4">
    <source>
        <dbReference type="ARBA" id="ARBA00022679"/>
    </source>
</evidence>
<name>A0A895XS50_9ACTN</name>
<evidence type="ECO:0000256" key="5">
    <source>
        <dbReference type="ARBA" id="ARBA00022741"/>
    </source>
</evidence>
<gene>
    <name evidence="11" type="ORF">JQS30_05385</name>
</gene>
<keyword evidence="8" id="KW-0902">Two-component regulatory system</keyword>
<keyword evidence="9" id="KW-1133">Transmembrane helix</keyword>
<dbReference type="CDD" id="cd16917">
    <property type="entry name" value="HATPase_UhpB-NarQ-NarX-like"/>
    <property type="match status" value="1"/>
</dbReference>
<feature type="transmembrane region" description="Helical" evidence="9">
    <location>
        <begin position="12"/>
        <end position="37"/>
    </location>
</feature>
<dbReference type="EMBL" id="CP070496">
    <property type="protein sequence ID" value="QSB06343.1"/>
    <property type="molecule type" value="Genomic_DNA"/>
</dbReference>
<feature type="transmembrane region" description="Helical" evidence="9">
    <location>
        <begin position="156"/>
        <end position="179"/>
    </location>
</feature>
<keyword evidence="7" id="KW-0067">ATP-binding</keyword>
<dbReference type="InterPro" id="IPR011712">
    <property type="entry name" value="Sig_transdc_His_kin_sub3_dim/P"/>
</dbReference>
<organism evidence="11 12">
    <name type="scientific">Natronoglycomyces albus</name>
    <dbReference type="NCBI Taxonomy" id="2811108"/>
    <lineage>
        <taxon>Bacteria</taxon>
        <taxon>Bacillati</taxon>
        <taxon>Actinomycetota</taxon>
        <taxon>Actinomycetes</taxon>
        <taxon>Glycomycetales</taxon>
        <taxon>Glycomycetaceae</taxon>
        <taxon>Natronoglycomyces</taxon>
    </lineage>
</organism>
<feature type="transmembrane region" description="Helical" evidence="9">
    <location>
        <begin position="49"/>
        <end position="72"/>
    </location>
</feature>
<keyword evidence="4" id="KW-0808">Transferase</keyword>
<keyword evidence="3" id="KW-0597">Phosphoprotein</keyword>
<comment type="catalytic activity">
    <reaction evidence="1">
        <text>ATP + protein L-histidine = ADP + protein N-phospho-L-histidine.</text>
        <dbReference type="EC" id="2.7.13.3"/>
    </reaction>
</comment>
<dbReference type="GO" id="GO:0046983">
    <property type="term" value="F:protein dimerization activity"/>
    <property type="evidence" value="ECO:0007669"/>
    <property type="project" value="InterPro"/>
</dbReference>
<evidence type="ECO:0000256" key="8">
    <source>
        <dbReference type="ARBA" id="ARBA00023012"/>
    </source>
</evidence>
<dbReference type="PANTHER" id="PTHR24421">
    <property type="entry name" value="NITRATE/NITRITE SENSOR PROTEIN NARX-RELATED"/>
    <property type="match status" value="1"/>
</dbReference>
<keyword evidence="12" id="KW-1185">Reference proteome</keyword>
<evidence type="ECO:0000256" key="7">
    <source>
        <dbReference type="ARBA" id="ARBA00022840"/>
    </source>
</evidence>
<evidence type="ECO:0000256" key="3">
    <source>
        <dbReference type="ARBA" id="ARBA00022553"/>
    </source>
</evidence>
<dbReference type="PANTHER" id="PTHR24421:SF10">
    <property type="entry name" value="NITRATE_NITRITE SENSOR PROTEIN NARQ"/>
    <property type="match status" value="1"/>
</dbReference>
<reference evidence="11" key="1">
    <citation type="submission" date="2021-02" db="EMBL/GenBank/DDBJ databases">
        <title>Natronoglycomyces albus gen. nov., sp. nov, a haloalkaliphilic actinobacterium from a soda solonchak soil.</title>
        <authorList>
            <person name="Sorokin D.Y."/>
            <person name="Khijniak T.V."/>
            <person name="Zakharycheva A.P."/>
            <person name="Boueva O.V."/>
            <person name="Ariskina E.V."/>
            <person name="Hahnke R.L."/>
            <person name="Bunk B."/>
            <person name="Sproer C."/>
            <person name="Schumann P."/>
            <person name="Evtushenko L.I."/>
            <person name="Kublanov I.V."/>
        </authorList>
    </citation>
    <scope>NUCLEOTIDE SEQUENCE</scope>
    <source>
        <strain evidence="11">DSM 106290</strain>
    </source>
</reference>
<dbReference type="EC" id="2.7.13.3" evidence="2"/>
<dbReference type="InterPro" id="IPR036890">
    <property type="entry name" value="HATPase_C_sf"/>
</dbReference>
<dbReference type="InterPro" id="IPR050482">
    <property type="entry name" value="Sensor_HK_TwoCompSys"/>
</dbReference>
<dbReference type="GO" id="GO:0005524">
    <property type="term" value="F:ATP binding"/>
    <property type="evidence" value="ECO:0007669"/>
    <property type="project" value="UniProtKB-KW"/>
</dbReference>
<evidence type="ECO:0000256" key="2">
    <source>
        <dbReference type="ARBA" id="ARBA00012438"/>
    </source>
</evidence>
<sequence>MTFLRPLYSRSTYLGWVWLILGGALLMPYMILGQVVISLSQSPEIDGMAIYQFDTFFAVLPLVFLTGLVLPIRQLLRAMVRHLLQVRLEDSQEVASWATRWRTALWYTLHLSIGALLAGATLALVPFAIAISILPLTSDPMQFESPLLESGWHDPMGPLVGVLLLLTLVYVVAGVLAVFRRSAPGLLGPTARERIAAAEAQTAKLEARNRIARQLHDSVGHALSVISIQSEAATRLVETKPESARQAMETSAETARAALEELDGMLGVLRGDATADSAPQRGLESWEDLVASCGASVTASVTIDVDSLNPQVSREAYRIVQECLTNVLRHGSGSAAELGIVQDEDWLDIRVANAYRPTQSPRAGRTGHGLEGIRQRASAFGGSVDITTTAGRWVVRARLPWKGTR</sequence>